<feature type="compositionally biased region" description="Polar residues" evidence="1">
    <location>
        <begin position="32"/>
        <end position="46"/>
    </location>
</feature>
<feature type="region of interest" description="Disordered" evidence="1">
    <location>
        <begin position="424"/>
        <end position="453"/>
    </location>
</feature>
<name>A0A6G1KBT2_9PLEO</name>
<feature type="region of interest" description="Disordered" evidence="1">
    <location>
        <begin position="93"/>
        <end position="118"/>
    </location>
</feature>
<evidence type="ECO:0000313" key="3">
    <source>
        <dbReference type="Proteomes" id="UP000799428"/>
    </source>
</evidence>
<gene>
    <name evidence="2" type="ORF">K504DRAFT_454558</name>
</gene>
<accession>A0A6G1KBT2</accession>
<proteinExistence type="predicted"/>
<dbReference type="AlphaFoldDB" id="A0A6G1KBT2"/>
<feature type="compositionally biased region" description="Basic residues" evidence="1">
    <location>
        <begin position="9"/>
        <end position="24"/>
    </location>
</feature>
<feature type="compositionally biased region" description="Acidic residues" evidence="1">
    <location>
        <begin position="671"/>
        <end position="687"/>
    </location>
</feature>
<feature type="compositionally biased region" description="Polar residues" evidence="1">
    <location>
        <begin position="229"/>
        <end position="238"/>
    </location>
</feature>
<feature type="region of interest" description="Disordered" evidence="1">
    <location>
        <begin position="1"/>
        <end position="69"/>
    </location>
</feature>
<keyword evidence="3" id="KW-1185">Reference proteome</keyword>
<organism evidence="2 3">
    <name type="scientific">Pleomassaria siparia CBS 279.74</name>
    <dbReference type="NCBI Taxonomy" id="1314801"/>
    <lineage>
        <taxon>Eukaryota</taxon>
        <taxon>Fungi</taxon>
        <taxon>Dikarya</taxon>
        <taxon>Ascomycota</taxon>
        <taxon>Pezizomycotina</taxon>
        <taxon>Dothideomycetes</taxon>
        <taxon>Pleosporomycetidae</taxon>
        <taxon>Pleosporales</taxon>
        <taxon>Pleomassariaceae</taxon>
        <taxon>Pleomassaria</taxon>
    </lineage>
</organism>
<feature type="region of interest" description="Disordered" evidence="1">
    <location>
        <begin position="215"/>
        <end position="238"/>
    </location>
</feature>
<dbReference type="Proteomes" id="UP000799428">
    <property type="component" value="Unassembled WGS sequence"/>
</dbReference>
<evidence type="ECO:0000313" key="2">
    <source>
        <dbReference type="EMBL" id="KAF2710230.1"/>
    </source>
</evidence>
<dbReference type="EMBL" id="MU005769">
    <property type="protein sequence ID" value="KAF2710230.1"/>
    <property type="molecule type" value="Genomic_DNA"/>
</dbReference>
<dbReference type="OrthoDB" id="5426563at2759"/>
<feature type="compositionally biased region" description="Basic and acidic residues" evidence="1">
    <location>
        <begin position="644"/>
        <end position="653"/>
    </location>
</feature>
<protein>
    <submittedName>
        <fullName evidence="2">Uncharacterized protein</fullName>
    </submittedName>
</protein>
<evidence type="ECO:0000256" key="1">
    <source>
        <dbReference type="SAM" id="MobiDB-lite"/>
    </source>
</evidence>
<reference evidence="2" key="1">
    <citation type="journal article" date="2020" name="Stud. Mycol.">
        <title>101 Dothideomycetes genomes: a test case for predicting lifestyles and emergence of pathogens.</title>
        <authorList>
            <person name="Haridas S."/>
            <person name="Albert R."/>
            <person name="Binder M."/>
            <person name="Bloem J."/>
            <person name="Labutti K."/>
            <person name="Salamov A."/>
            <person name="Andreopoulos B."/>
            <person name="Baker S."/>
            <person name="Barry K."/>
            <person name="Bills G."/>
            <person name="Bluhm B."/>
            <person name="Cannon C."/>
            <person name="Castanera R."/>
            <person name="Culley D."/>
            <person name="Daum C."/>
            <person name="Ezra D."/>
            <person name="Gonzalez J."/>
            <person name="Henrissat B."/>
            <person name="Kuo A."/>
            <person name="Liang C."/>
            <person name="Lipzen A."/>
            <person name="Lutzoni F."/>
            <person name="Magnuson J."/>
            <person name="Mondo S."/>
            <person name="Nolan M."/>
            <person name="Ohm R."/>
            <person name="Pangilinan J."/>
            <person name="Park H.-J."/>
            <person name="Ramirez L."/>
            <person name="Alfaro M."/>
            <person name="Sun H."/>
            <person name="Tritt A."/>
            <person name="Yoshinaga Y."/>
            <person name="Zwiers L.-H."/>
            <person name="Turgeon B."/>
            <person name="Goodwin S."/>
            <person name="Spatafora J."/>
            <person name="Crous P."/>
            <person name="Grigoriev I."/>
        </authorList>
    </citation>
    <scope>NUCLEOTIDE SEQUENCE</scope>
    <source>
        <strain evidence="2">CBS 279.74</strain>
    </source>
</reference>
<sequence length="695" mass="75857">MNWTGGTLQRHKVGQHNGIAKRQREHFAKVRQQLQHGASKSTSPSRPNYPKLYAFKPPQEQGREGSHTCQDVCSGQIGDGHHAAELTPIQRTRHYEPASPRVGEKRKGKKSVADAEDDNDKVLEAKRRRLLQEKDWVGLAPSRPVNMHFGSTKDKARIGKRRKVEGRTITHSRYNGRPLRQSLGPTFTQHAGPYMSEPLKRDVEDIRIRIGTDALTTQTSMQQDDDAESPNSPACQDASSDCMLLDYEHLYTAPSPPPGGPIHSTRRDNQGWIIPIGRSTHCHIISQQLPWSEEGAPSHDPGFDGHGSVSYSAGNEKGATGKHSIPQTPTKDIGFNIITHGIGGVECPVRYVFDGRSDVVHVGEGTHSLGATNAGLSACGHAEGDKGDKYGNSSNVGRAPSPLIVDDGPWRAFVGIGGDSLTSRSTTTGMSRCGVSRSPQLQHKNGAKGDEGVMGSQHATLGDHGRMRTSSIMSASLALIKRGGEGSRMDQLQSINGITRSEEPWQSFVLGGGYDLKSNDAEHVERDREEVASRKPILPMFPRCSVSDDAQRAANCRPVSTCSWHVRAISSPVDDRLISGCEAARGGPLSVEHELVGEEDWVVTQASIVNNGSSVSKDNSNIPVTLYRNCLRRRGPHIGPSLAKRSEPRRQVQHESPVCDIPVRQGKLAGEDEDEDEDEDEGEEGIDLVDPYRTW</sequence>
<feature type="region of interest" description="Disordered" evidence="1">
    <location>
        <begin position="637"/>
        <end position="695"/>
    </location>
</feature>